<feature type="region of interest" description="Disordered" evidence="1">
    <location>
        <begin position="211"/>
        <end position="247"/>
    </location>
</feature>
<proteinExistence type="predicted"/>
<gene>
    <name evidence="2" type="ORF">MICPUN_58453</name>
</gene>
<keyword evidence="3" id="KW-1185">Reference proteome</keyword>
<feature type="compositionally biased region" description="Low complexity" evidence="1">
    <location>
        <begin position="58"/>
        <end position="69"/>
    </location>
</feature>
<evidence type="ECO:0000313" key="2">
    <source>
        <dbReference type="EMBL" id="ACO63702.1"/>
    </source>
</evidence>
<dbReference type="GeneID" id="8243351"/>
<feature type="region of interest" description="Disordered" evidence="1">
    <location>
        <begin position="300"/>
        <end position="333"/>
    </location>
</feature>
<dbReference type="OrthoDB" id="10367448at2759"/>
<evidence type="ECO:0000256" key="1">
    <source>
        <dbReference type="SAM" id="MobiDB-lite"/>
    </source>
</evidence>
<protein>
    <submittedName>
        <fullName evidence="2">Uncharacterized protein</fullName>
    </submittedName>
</protein>
<evidence type="ECO:0000313" key="3">
    <source>
        <dbReference type="Proteomes" id="UP000002009"/>
    </source>
</evidence>
<dbReference type="KEGG" id="mis:MICPUN_58453"/>
<reference evidence="2 3" key="1">
    <citation type="journal article" date="2009" name="Science">
        <title>Green evolution and dynamic adaptations revealed by genomes of the marine picoeukaryotes Micromonas.</title>
        <authorList>
            <person name="Worden A.Z."/>
            <person name="Lee J.H."/>
            <person name="Mock T."/>
            <person name="Rouze P."/>
            <person name="Simmons M.P."/>
            <person name="Aerts A.L."/>
            <person name="Allen A.E."/>
            <person name="Cuvelier M.L."/>
            <person name="Derelle E."/>
            <person name="Everett M.V."/>
            <person name="Foulon E."/>
            <person name="Grimwood J."/>
            <person name="Gundlach H."/>
            <person name="Henrissat B."/>
            <person name="Napoli C."/>
            <person name="McDonald S.M."/>
            <person name="Parker M.S."/>
            <person name="Rombauts S."/>
            <person name="Salamov A."/>
            <person name="Von Dassow P."/>
            <person name="Badger J.H."/>
            <person name="Coutinho P.M."/>
            <person name="Demir E."/>
            <person name="Dubchak I."/>
            <person name="Gentemann C."/>
            <person name="Eikrem W."/>
            <person name="Gready J.E."/>
            <person name="John U."/>
            <person name="Lanier W."/>
            <person name="Lindquist E.A."/>
            <person name="Lucas S."/>
            <person name="Mayer K.F."/>
            <person name="Moreau H."/>
            <person name="Not F."/>
            <person name="Otillar R."/>
            <person name="Panaud O."/>
            <person name="Pangilinan J."/>
            <person name="Paulsen I."/>
            <person name="Piegu B."/>
            <person name="Poliakov A."/>
            <person name="Robbens S."/>
            <person name="Schmutz J."/>
            <person name="Toulza E."/>
            <person name="Wyss T."/>
            <person name="Zelensky A."/>
            <person name="Zhou K."/>
            <person name="Armbrust E.V."/>
            <person name="Bhattacharya D."/>
            <person name="Goodenough U.W."/>
            <person name="Van de Peer Y."/>
            <person name="Grigoriev I.V."/>
        </authorList>
    </citation>
    <scope>NUCLEOTIDE SEQUENCE [LARGE SCALE GENOMIC DNA]</scope>
    <source>
        <strain evidence="3">RCC299 / NOUM17</strain>
    </source>
</reference>
<feature type="compositionally biased region" description="Acidic residues" evidence="1">
    <location>
        <begin position="302"/>
        <end position="324"/>
    </location>
</feature>
<dbReference type="InParanoid" id="C1E5V9"/>
<dbReference type="EMBL" id="CP001326">
    <property type="protein sequence ID" value="ACO63702.1"/>
    <property type="molecule type" value="Genomic_DNA"/>
</dbReference>
<organism evidence="2 3">
    <name type="scientific">Micromonas commoda (strain RCC299 / NOUM17 / CCMP2709)</name>
    <name type="common">Picoplanktonic green alga</name>
    <dbReference type="NCBI Taxonomy" id="296587"/>
    <lineage>
        <taxon>Eukaryota</taxon>
        <taxon>Viridiplantae</taxon>
        <taxon>Chlorophyta</taxon>
        <taxon>Mamiellophyceae</taxon>
        <taxon>Mamiellales</taxon>
        <taxon>Mamiellaceae</taxon>
        <taxon>Micromonas</taxon>
    </lineage>
</organism>
<accession>C1E5V9</accession>
<dbReference type="RefSeq" id="XP_002502444.1">
    <property type="nucleotide sequence ID" value="XM_002502398.1"/>
</dbReference>
<name>C1E5V9_MICCC</name>
<dbReference type="AlphaFoldDB" id="C1E5V9"/>
<feature type="region of interest" description="Disordered" evidence="1">
    <location>
        <begin position="22"/>
        <end position="75"/>
    </location>
</feature>
<dbReference type="Proteomes" id="UP000002009">
    <property type="component" value="Chromosome 5"/>
</dbReference>
<sequence>MSDPARVEALVQAECAATGAVVRKSRRGGGGGGSTNSNATKVPKPSGTYEVSRAVQRAAPPASTSAPSSLANDDDAEGLRRAAVHHWRARMMVKLSSLYADAAWDAQEKPRKFFIKHRGFGPTHGRKDLPTHRRMFLRCALASAERAFELASSSFECATLRACILSLINAEDGPDAADAALSRACAACRHAIRLHERWARDASRETFEVSVLHSPGGGSDAGHGVGSGAPSSAHRAPPPAGASGSAARRIESLRSMATYAAHVLADRRGGWDFETSWVRETGDEWIDEEAEKAAKRVAAVILDDDDEDGEDDEDEDEDDDDEDAGGGWDMWQSPSILDYSLAALRGPP</sequence>
<feature type="compositionally biased region" description="Low complexity" evidence="1">
    <location>
        <begin position="228"/>
        <end position="247"/>
    </location>
</feature>
<feature type="compositionally biased region" description="Gly residues" evidence="1">
    <location>
        <begin position="215"/>
        <end position="227"/>
    </location>
</feature>